<dbReference type="InterPro" id="IPR047153">
    <property type="entry name" value="TRIM45/56/19-like"/>
</dbReference>
<dbReference type="SMART" id="SM00336">
    <property type="entry name" value="BBOX"/>
    <property type="match status" value="2"/>
</dbReference>
<dbReference type="CDD" id="cd19757">
    <property type="entry name" value="Bbox1"/>
    <property type="match status" value="1"/>
</dbReference>
<evidence type="ECO:0000313" key="4">
    <source>
        <dbReference type="EMBL" id="KAJ6233859.1"/>
    </source>
</evidence>
<organism evidence="4 5">
    <name type="scientific">Anaeramoeba flamelloides</name>
    <dbReference type="NCBI Taxonomy" id="1746091"/>
    <lineage>
        <taxon>Eukaryota</taxon>
        <taxon>Metamonada</taxon>
        <taxon>Anaeramoebidae</taxon>
        <taxon>Anaeramoeba</taxon>
    </lineage>
</organism>
<keyword evidence="1" id="KW-0862">Zinc</keyword>
<dbReference type="PANTHER" id="PTHR25462">
    <property type="entry name" value="BONUS, ISOFORM C-RELATED"/>
    <property type="match status" value="1"/>
</dbReference>
<evidence type="ECO:0000259" key="3">
    <source>
        <dbReference type="PROSITE" id="PS50119"/>
    </source>
</evidence>
<evidence type="ECO:0000256" key="2">
    <source>
        <dbReference type="SAM" id="Coils"/>
    </source>
</evidence>
<dbReference type="PROSITE" id="PS50119">
    <property type="entry name" value="ZF_BBOX"/>
    <property type="match status" value="2"/>
</dbReference>
<evidence type="ECO:0000313" key="5">
    <source>
        <dbReference type="Proteomes" id="UP001150062"/>
    </source>
</evidence>
<dbReference type="Proteomes" id="UP001150062">
    <property type="component" value="Unassembled WGS sequence"/>
</dbReference>
<feature type="domain" description="B box-type" evidence="3">
    <location>
        <begin position="56"/>
        <end position="97"/>
    </location>
</feature>
<proteinExistence type="predicted"/>
<protein>
    <submittedName>
        <fullName evidence="4">Tripartite motif-containing 33</fullName>
    </submittedName>
</protein>
<reference evidence="4" key="1">
    <citation type="submission" date="2022-08" db="EMBL/GenBank/DDBJ databases">
        <title>Novel sulfate-reducing endosymbionts in the free-living metamonad Anaeramoeba.</title>
        <authorList>
            <person name="Jerlstrom-Hultqvist J."/>
            <person name="Cepicka I."/>
            <person name="Gallot-Lavallee L."/>
            <person name="Salas-Leiva D."/>
            <person name="Curtis B.A."/>
            <person name="Zahonova K."/>
            <person name="Pipaliya S."/>
            <person name="Dacks J."/>
            <person name="Roger A.J."/>
        </authorList>
    </citation>
    <scope>NUCLEOTIDE SEQUENCE</scope>
    <source>
        <strain evidence="4">Schooner1</strain>
    </source>
</reference>
<dbReference type="Pfam" id="PF00643">
    <property type="entry name" value="zf-B_box"/>
    <property type="match status" value="1"/>
</dbReference>
<keyword evidence="2" id="KW-0175">Coiled coil</keyword>
<dbReference type="EMBL" id="JAOAOG010000273">
    <property type="protein sequence ID" value="KAJ6233859.1"/>
    <property type="molecule type" value="Genomic_DNA"/>
</dbReference>
<keyword evidence="1" id="KW-0863">Zinc-finger</keyword>
<name>A0ABQ8XN51_9EUKA</name>
<dbReference type="SUPFAM" id="SSF57845">
    <property type="entry name" value="B-box zinc-binding domain"/>
    <property type="match status" value="1"/>
</dbReference>
<dbReference type="PANTHER" id="PTHR25462:SF296">
    <property type="entry name" value="MEIOTIC P26, ISOFORM F"/>
    <property type="match status" value="1"/>
</dbReference>
<gene>
    <name evidence="4" type="ORF">M0813_29536</name>
</gene>
<dbReference type="Gene3D" id="3.30.160.60">
    <property type="entry name" value="Classic Zinc Finger"/>
    <property type="match status" value="1"/>
</dbReference>
<keyword evidence="5" id="KW-1185">Reference proteome</keyword>
<dbReference type="InterPro" id="IPR000315">
    <property type="entry name" value="Znf_B-box"/>
</dbReference>
<accession>A0ABQ8XN51</accession>
<comment type="caution">
    <text evidence="4">The sequence shown here is derived from an EMBL/GenBank/DDBJ whole genome shotgun (WGS) entry which is preliminary data.</text>
</comment>
<sequence>MLNTKVIYCDECDPPKASTVFCINCECGYCESCDRNRHTKQLSKHKRAKLDSVCNSSTLLCQEHEEEVLEKYCVTCQKMVCGRCIIQSHKLHELKEFGEAIDSILDQSLTDIEEENEKEKKLIQESQKAINKTEEIIHTKSESIYELSKNQIQKLYNKINSHEKLLLQTIKDHYKTVNTNLDSFQEKADSFQQTLNQIKSYSLQSLMFLKNNQFEKYSHYFDLIDNFFEKEVKITSFNKPPIIGTSTNLVNYEELKNSLKAIQLDDPISIENTIFRFPEYIYTGKLFKIEIEIVDNNSMPIFLYLDHEIECSLIRINSIQKEKQQNPNKIKKMDMEIEKENRIEIEKENPKESKIEQGQDEIYTIVDEIPMNLQFTKSRTEFNSELEVNEPGNYFIKFRIDKRKFPNSKKKNMLCVRKRYDLEKCKFEYENDILPNIKGVLKIECKDSIGEASKMVSKSDLQVQIRGKVESNKDQLTSSSSRLGDISVINTSYKDANYTWHYWGEKGKYEIYITLNNQIFPICPLPLNIGIHTDTFINIYQKKKSLINISENMKIISKKKRNRLRISKKKKQENKIFCFGKTKLSNKLFFFTFKIHKRNKNSPLQFGICRWNDDPTSEIKNLILFDINTGFVSGKNHFKPQISNLQNAQYISIKLDLRKDKNAIEFIAGDETTGYLDENCPLQCRLVCVLYGNGDKVELI</sequence>
<feature type="coiled-coil region" evidence="2">
    <location>
        <begin position="105"/>
        <end position="165"/>
    </location>
</feature>
<keyword evidence="1" id="KW-0479">Metal-binding</keyword>
<feature type="domain" description="B box-type" evidence="3">
    <location>
        <begin position="4"/>
        <end position="50"/>
    </location>
</feature>
<evidence type="ECO:0000256" key="1">
    <source>
        <dbReference type="PROSITE-ProRule" id="PRU00024"/>
    </source>
</evidence>